<sequence length="126" mass="14456">MELLLIKEDLWDIVQKPKPENANDAWNKLDGKARATMGLMIEDNQLQHIKREVTAKGMWDALRKYHEKSTLTSKVFLLKRLCSLKLSETGDMEEHINNLLNLVDKLTALGETLGDHLVVAFQKVMK</sequence>
<evidence type="ECO:0000313" key="2">
    <source>
        <dbReference type="Proteomes" id="UP001258017"/>
    </source>
</evidence>
<evidence type="ECO:0000313" key="1">
    <source>
        <dbReference type="EMBL" id="KAK2578972.1"/>
    </source>
</evidence>
<organism evidence="1 2">
    <name type="scientific">Odynerus spinipes</name>
    <dbReference type="NCBI Taxonomy" id="1348599"/>
    <lineage>
        <taxon>Eukaryota</taxon>
        <taxon>Metazoa</taxon>
        <taxon>Ecdysozoa</taxon>
        <taxon>Arthropoda</taxon>
        <taxon>Hexapoda</taxon>
        <taxon>Insecta</taxon>
        <taxon>Pterygota</taxon>
        <taxon>Neoptera</taxon>
        <taxon>Endopterygota</taxon>
        <taxon>Hymenoptera</taxon>
        <taxon>Apocrita</taxon>
        <taxon>Aculeata</taxon>
        <taxon>Vespoidea</taxon>
        <taxon>Vespidae</taxon>
        <taxon>Eumeninae</taxon>
        <taxon>Odynerus</taxon>
    </lineage>
</organism>
<comment type="caution">
    <text evidence="1">The sequence shown here is derived from an EMBL/GenBank/DDBJ whole genome shotgun (WGS) entry which is preliminary data.</text>
</comment>
<reference evidence="1" key="2">
    <citation type="journal article" date="2023" name="Commun. Biol.">
        <title>Intrasexual cuticular hydrocarbon dimorphism in a wasp sheds light on hydrocarbon biosynthesis genes in Hymenoptera.</title>
        <authorList>
            <person name="Moris V.C."/>
            <person name="Podsiadlowski L."/>
            <person name="Martin S."/>
            <person name="Oeyen J.P."/>
            <person name="Donath A."/>
            <person name="Petersen M."/>
            <person name="Wilbrandt J."/>
            <person name="Misof B."/>
            <person name="Liedtke D."/>
            <person name="Thamm M."/>
            <person name="Scheiner R."/>
            <person name="Schmitt T."/>
            <person name="Niehuis O."/>
        </authorList>
    </citation>
    <scope>NUCLEOTIDE SEQUENCE</scope>
    <source>
        <strain evidence="1">GBR_01_08_01A</strain>
    </source>
</reference>
<name>A0AAD9VMB8_9HYME</name>
<accession>A0AAD9VMB8</accession>
<dbReference type="Proteomes" id="UP001258017">
    <property type="component" value="Unassembled WGS sequence"/>
</dbReference>
<gene>
    <name evidence="1" type="ORF">KPH14_002452</name>
</gene>
<keyword evidence="2" id="KW-1185">Reference proteome</keyword>
<dbReference type="Pfam" id="PF14223">
    <property type="entry name" value="Retrotran_gag_2"/>
    <property type="match status" value="1"/>
</dbReference>
<protein>
    <recommendedName>
        <fullName evidence="3">Retrovirus-related Pol polyprotein from transposon TNT 1-94</fullName>
    </recommendedName>
</protein>
<reference evidence="1" key="1">
    <citation type="submission" date="2021-08" db="EMBL/GenBank/DDBJ databases">
        <authorList>
            <person name="Misof B."/>
            <person name="Oliver O."/>
            <person name="Podsiadlowski L."/>
            <person name="Donath A."/>
            <person name="Peters R."/>
            <person name="Mayer C."/>
            <person name="Rust J."/>
            <person name="Gunkel S."/>
            <person name="Lesny P."/>
            <person name="Martin S."/>
            <person name="Oeyen J.P."/>
            <person name="Petersen M."/>
            <person name="Panagiotis P."/>
            <person name="Wilbrandt J."/>
            <person name="Tanja T."/>
        </authorList>
    </citation>
    <scope>NUCLEOTIDE SEQUENCE</scope>
    <source>
        <strain evidence="1">GBR_01_08_01A</strain>
        <tissue evidence="1">Thorax + abdomen</tissue>
    </source>
</reference>
<evidence type="ECO:0008006" key="3">
    <source>
        <dbReference type="Google" id="ProtNLM"/>
    </source>
</evidence>
<proteinExistence type="predicted"/>
<dbReference type="AlphaFoldDB" id="A0AAD9VMB8"/>
<dbReference type="EMBL" id="JAIFRP010000129">
    <property type="protein sequence ID" value="KAK2578972.1"/>
    <property type="molecule type" value="Genomic_DNA"/>
</dbReference>